<dbReference type="InterPro" id="IPR039420">
    <property type="entry name" value="WalR-like"/>
</dbReference>
<reference evidence="6" key="1">
    <citation type="submission" date="2021-11" db="EMBL/GenBank/DDBJ databases">
        <title>Streptomyces corallinus and Kineosporia corallina sp. nov., two new coral-derived marine actinobacteria.</title>
        <authorList>
            <person name="Buangrab K."/>
            <person name="Sutthacheep M."/>
            <person name="Yeemin T."/>
            <person name="Harunari E."/>
            <person name="Igarashi Y."/>
            <person name="Sripreechasak P."/>
            <person name="Kanchanasin P."/>
            <person name="Tanasupawat S."/>
            <person name="Phongsopitanun W."/>
        </authorList>
    </citation>
    <scope>NUCLEOTIDE SEQUENCE</scope>
    <source>
        <strain evidence="6">JCM 31032</strain>
    </source>
</reference>
<organism evidence="6 7">
    <name type="scientific">Kineosporia babensis</name>
    <dbReference type="NCBI Taxonomy" id="499548"/>
    <lineage>
        <taxon>Bacteria</taxon>
        <taxon>Bacillati</taxon>
        <taxon>Actinomycetota</taxon>
        <taxon>Actinomycetes</taxon>
        <taxon>Kineosporiales</taxon>
        <taxon>Kineosporiaceae</taxon>
        <taxon>Kineosporia</taxon>
    </lineage>
</organism>
<sequence>MTIRVAIIDDNPMVRAGLRAMLELGGLPVVAEAADGIAALDVVGQHRPDVTLLDYRMPVADGLGVLSRLADLTRVILLTSDDSTDVITAALAQGASGFLSHNSLARDDVLQAVRAVHAGEGWLAPVAAAVAVRQLRDRAERESAARIRFDLTRRERELMDLLVQGLTNAEIAAQLVLSEKTVKNHLNHVYAKLEVRHRTQAVARWQGRV</sequence>
<dbReference type="Pfam" id="PF00072">
    <property type="entry name" value="Response_reg"/>
    <property type="match status" value="1"/>
</dbReference>
<keyword evidence="1 3" id="KW-0597">Phosphoprotein</keyword>
<evidence type="ECO:0000256" key="2">
    <source>
        <dbReference type="ARBA" id="ARBA00023125"/>
    </source>
</evidence>
<dbReference type="SUPFAM" id="SSF46894">
    <property type="entry name" value="C-terminal effector domain of the bipartite response regulators"/>
    <property type="match status" value="1"/>
</dbReference>
<accession>A0A9X1NMJ0</accession>
<dbReference type="GO" id="GO:0000160">
    <property type="term" value="P:phosphorelay signal transduction system"/>
    <property type="evidence" value="ECO:0007669"/>
    <property type="project" value="InterPro"/>
</dbReference>
<keyword evidence="2" id="KW-0238">DNA-binding</keyword>
<dbReference type="InterPro" id="IPR016032">
    <property type="entry name" value="Sig_transdc_resp-reg_C-effctor"/>
</dbReference>
<dbReference type="InterPro" id="IPR000792">
    <property type="entry name" value="Tscrpt_reg_LuxR_C"/>
</dbReference>
<evidence type="ECO:0000256" key="3">
    <source>
        <dbReference type="PROSITE-ProRule" id="PRU00169"/>
    </source>
</evidence>
<dbReference type="RefSeq" id="WP_231448682.1">
    <property type="nucleotide sequence ID" value="NZ_JAJOMB010000025.1"/>
</dbReference>
<dbReference type="GO" id="GO:0006355">
    <property type="term" value="P:regulation of DNA-templated transcription"/>
    <property type="evidence" value="ECO:0007669"/>
    <property type="project" value="InterPro"/>
</dbReference>
<dbReference type="InterPro" id="IPR058245">
    <property type="entry name" value="NreC/VraR/RcsB-like_REC"/>
</dbReference>
<dbReference type="PROSITE" id="PS00622">
    <property type="entry name" value="HTH_LUXR_1"/>
    <property type="match status" value="1"/>
</dbReference>
<keyword evidence="7" id="KW-1185">Reference proteome</keyword>
<dbReference type="InterPro" id="IPR011006">
    <property type="entry name" value="CheY-like_superfamily"/>
</dbReference>
<dbReference type="SMART" id="SM00448">
    <property type="entry name" value="REC"/>
    <property type="match status" value="1"/>
</dbReference>
<dbReference type="Gene3D" id="3.40.50.2300">
    <property type="match status" value="1"/>
</dbReference>
<dbReference type="EMBL" id="JAJOMB010000025">
    <property type="protein sequence ID" value="MCD5315861.1"/>
    <property type="molecule type" value="Genomic_DNA"/>
</dbReference>
<evidence type="ECO:0000259" key="5">
    <source>
        <dbReference type="PROSITE" id="PS50110"/>
    </source>
</evidence>
<feature type="modified residue" description="4-aspartylphosphate" evidence="3">
    <location>
        <position position="54"/>
    </location>
</feature>
<dbReference type="InterPro" id="IPR001789">
    <property type="entry name" value="Sig_transdc_resp-reg_receiver"/>
</dbReference>
<dbReference type="CDD" id="cd06170">
    <property type="entry name" value="LuxR_C_like"/>
    <property type="match status" value="1"/>
</dbReference>
<feature type="domain" description="Response regulatory" evidence="5">
    <location>
        <begin position="4"/>
        <end position="116"/>
    </location>
</feature>
<dbReference type="PROSITE" id="PS50043">
    <property type="entry name" value="HTH_LUXR_2"/>
    <property type="match status" value="1"/>
</dbReference>
<dbReference type="CDD" id="cd17535">
    <property type="entry name" value="REC_NarL-like"/>
    <property type="match status" value="1"/>
</dbReference>
<dbReference type="Pfam" id="PF00196">
    <property type="entry name" value="GerE"/>
    <property type="match status" value="1"/>
</dbReference>
<dbReference type="GO" id="GO:0003677">
    <property type="term" value="F:DNA binding"/>
    <property type="evidence" value="ECO:0007669"/>
    <property type="project" value="UniProtKB-KW"/>
</dbReference>
<dbReference type="AlphaFoldDB" id="A0A9X1NMJ0"/>
<evidence type="ECO:0000313" key="6">
    <source>
        <dbReference type="EMBL" id="MCD5315861.1"/>
    </source>
</evidence>
<dbReference type="PANTHER" id="PTHR43214">
    <property type="entry name" value="TWO-COMPONENT RESPONSE REGULATOR"/>
    <property type="match status" value="1"/>
</dbReference>
<dbReference type="SUPFAM" id="SSF52172">
    <property type="entry name" value="CheY-like"/>
    <property type="match status" value="1"/>
</dbReference>
<gene>
    <name evidence="6" type="ORF">LR394_33705</name>
</gene>
<dbReference type="PANTHER" id="PTHR43214:SF43">
    <property type="entry name" value="TWO-COMPONENT RESPONSE REGULATOR"/>
    <property type="match status" value="1"/>
</dbReference>
<dbReference type="PRINTS" id="PR00038">
    <property type="entry name" value="HTHLUXR"/>
</dbReference>
<dbReference type="PROSITE" id="PS50110">
    <property type="entry name" value="RESPONSE_REGULATORY"/>
    <property type="match status" value="1"/>
</dbReference>
<evidence type="ECO:0000256" key="1">
    <source>
        <dbReference type="ARBA" id="ARBA00022553"/>
    </source>
</evidence>
<proteinExistence type="predicted"/>
<name>A0A9X1NMJ0_9ACTN</name>
<protein>
    <submittedName>
        <fullName evidence="6">Response regulator transcription factor</fullName>
    </submittedName>
</protein>
<dbReference type="SMART" id="SM00421">
    <property type="entry name" value="HTH_LUXR"/>
    <property type="match status" value="1"/>
</dbReference>
<dbReference type="Proteomes" id="UP001138997">
    <property type="component" value="Unassembled WGS sequence"/>
</dbReference>
<evidence type="ECO:0000259" key="4">
    <source>
        <dbReference type="PROSITE" id="PS50043"/>
    </source>
</evidence>
<feature type="domain" description="HTH luxR-type" evidence="4">
    <location>
        <begin position="144"/>
        <end position="209"/>
    </location>
</feature>
<evidence type="ECO:0000313" key="7">
    <source>
        <dbReference type="Proteomes" id="UP001138997"/>
    </source>
</evidence>
<comment type="caution">
    <text evidence="6">The sequence shown here is derived from an EMBL/GenBank/DDBJ whole genome shotgun (WGS) entry which is preliminary data.</text>
</comment>